<evidence type="ECO:0000256" key="1">
    <source>
        <dbReference type="ARBA" id="ARBA00022737"/>
    </source>
</evidence>
<organism evidence="5 6">
    <name type="scientific">Flemingia macrophylla</name>
    <dbReference type="NCBI Taxonomy" id="520843"/>
    <lineage>
        <taxon>Eukaryota</taxon>
        <taxon>Viridiplantae</taxon>
        <taxon>Streptophyta</taxon>
        <taxon>Embryophyta</taxon>
        <taxon>Tracheophyta</taxon>
        <taxon>Spermatophyta</taxon>
        <taxon>Magnoliopsida</taxon>
        <taxon>eudicotyledons</taxon>
        <taxon>Gunneridae</taxon>
        <taxon>Pentapetalae</taxon>
        <taxon>rosids</taxon>
        <taxon>fabids</taxon>
        <taxon>Fabales</taxon>
        <taxon>Fabaceae</taxon>
        <taxon>Papilionoideae</taxon>
        <taxon>50 kb inversion clade</taxon>
        <taxon>NPAAA clade</taxon>
        <taxon>indigoferoid/millettioid clade</taxon>
        <taxon>Phaseoleae</taxon>
        <taxon>Flemingia</taxon>
    </lineage>
</organism>
<evidence type="ECO:0000256" key="3">
    <source>
        <dbReference type="ARBA" id="ARBA00022821"/>
    </source>
</evidence>
<evidence type="ECO:0000256" key="2">
    <source>
        <dbReference type="ARBA" id="ARBA00022741"/>
    </source>
</evidence>
<accession>A0ABD1LBA9</accession>
<feature type="domain" description="Disease resistance N-terminal" evidence="4">
    <location>
        <begin position="11"/>
        <end position="97"/>
    </location>
</feature>
<keyword evidence="2" id="KW-0547">Nucleotide-binding</keyword>
<evidence type="ECO:0000313" key="5">
    <source>
        <dbReference type="EMBL" id="KAL2320794.1"/>
    </source>
</evidence>
<sequence>MAEPILFSIAESLISKLASPAFEEASQVLGVYDHLKEFKHALSLVKVVLLDAEPKQEHTHNSMLQKWLRQTKRVRYDAQDLLDEFEYEALRKQLVKAHGTTKSKR</sequence>
<dbReference type="GO" id="GO:0000166">
    <property type="term" value="F:nucleotide binding"/>
    <property type="evidence" value="ECO:0007669"/>
    <property type="project" value="UniProtKB-KW"/>
</dbReference>
<keyword evidence="3" id="KW-0611">Plant defense</keyword>
<reference evidence="5 6" key="1">
    <citation type="submission" date="2024-08" db="EMBL/GenBank/DDBJ databases">
        <title>Insights into the chromosomal genome structure of Flemingia macrophylla.</title>
        <authorList>
            <person name="Ding Y."/>
            <person name="Zhao Y."/>
            <person name="Bi W."/>
            <person name="Wu M."/>
            <person name="Zhao G."/>
            <person name="Gong Y."/>
            <person name="Li W."/>
            <person name="Zhang P."/>
        </authorList>
    </citation>
    <scope>NUCLEOTIDE SEQUENCE [LARGE SCALE GENOMIC DNA]</scope>
    <source>
        <strain evidence="5">DYQJB</strain>
        <tissue evidence="5">Leaf</tissue>
    </source>
</reference>
<comment type="caution">
    <text evidence="5">The sequence shown here is derived from an EMBL/GenBank/DDBJ whole genome shotgun (WGS) entry which is preliminary data.</text>
</comment>
<dbReference type="EMBL" id="JBGMDY010000010">
    <property type="protein sequence ID" value="KAL2320794.1"/>
    <property type="molecule type" value="Genomic_DNA"/>
</dbReference>
<dbReference type="GO" id="GO:0006952">
    <property type="term" value="P:defense response"/>
    <property type="evidence" value="ECO:0007669"/>
    <property type="project" value="UniProtKB-KW"/>
</dbReference>
<evidence type="ECO:0000313" key="6">
    <source>
        <dbReference type="Proteomes" id="UP001603857"/>
    </source>
</evidence>
<keyword evidence="6" id="KW-1185">Reference proteome</keyword>
<dbReference type="Proteomes" id="UP001603857">
    <property type="component" value="Unassembled WGS sequence"/>
</dbReference>
<dbReference type="InterPro" id="IPR041118">
    <property type="entry name" value="Rx_N"/>
</dbReference>
<evidence type="ECO:0000259" key="4">
    <source>
        <dbReference type="Pfam" id="PF18052"/>
    </source>
</evidence>
<dbReference type="Pfam" id="PF18052">
    <property type="entry name" value="Rx_N"/>
    <property type="match status" value="1"/>
</dbReference>
<dbReference type="AlphaFoldDB" id="A0ABD1LBA9"/>
<protein>
    <recommendedName>
        <fullName evidence="4">Disease resistance N-terminal domain-containing protein</fullName>
    </recommendedName>
</protein>
<dbReference type="Gene3D" id="1.20.5.4130">
    <property type="match status" value="1"/>
</dbReference>
<name>A0ABD1LBA9_9FABA</name>
<gene>
    <name evidence="5" type="ORF">Fmac_029763</name>
</gene>
<keyword evidence="1" id="KW-0677">Repeat</keyword>
<proteinExistence type="predicted"/>